<name>A0A1G8SK28_9RHOB</name>
<dbReference type="Gene3D" id="3.90.1530.30">
    <property type="match status" value="1"/>
</dbReference>
<keyword evidence="3" id="KW-1185">Reference proteome</keyword>
<feature type="domain" description="ParB-like N-terminal" evidence="1">
    <location>
        <begin position="81"/>
        <end position="175"/>
    </location>
</feature>
<dbReference type="RefSeq" id="WP_090030317.1">
    <property type="nucleotide sequence ID" value="NZ_FNEB01000012.1"/>
</dbReference>
<protein>
    <submittedName>
        <fullName evidence="2">Chromosome partitioning protein, ParB family</fullName>
    </submittedName>
</protein>
<evidence type="ECO:0000313" key="3">
    <source>
        <dbReference type="Proteomes" id="UP000199340"/>
    </source>
</evidence>
<dbReference type="InterPro" id="IPR036086">
    <property type="entry name" value="ParB/Sulfiredoxin_sf"/>
</dbReference>
<dbReference type="Proteomes" id="UP000199340">
    <property type="component" value="Unassembled WGS sequence"/>
</dbReference>
<dbReference type="Pfam" id="PF02195">
    <property type="entry name" value="ParB_N"/>
    <property type="match status" value="1"/>
</dbReference>
<dbReference type="SUPFAM" id="SSF110849">
    <property type="entry name" value="ParB/Sulfiredoxin"/>
    <property type="match status" value="1"/>
</dbReference>
<dbReference type="GO" id="GO:0045881">
    <property type="term" value="P:positive regulation of sporulation resulting in formation of a cellular spore"/>
    <property type="evidence" value="ECO:0007669"/>
    <property type="project" value="TreeGrafter"/>
</dbReference>
<evidence type="ECO:0000313" key="2">
    <source>
        <dbReference type="EMBL" id="SDJ28970.1"/>
    </source>
</evidence>
<sequence length="355" mass="39835">MTKKRRVFDIDFDAPLDDVPAGTDAPEARRGPMAAAITENAEALASRQQAEAAIREENDRLAHQFVELKKQGLIVDLVPIDQIRTDKLIRDRAPKRDHEIDELKDSIKSVGLSNPIRVEEHEDGWELVQGWRRLTAYRELYKETGNPAYARIPAGLVARGAKLDELYIRMVDENLIRRDISFAEMAQLAVAYAREPETTVAGPLDAVDRLYASAGRQKRAYIKHFTTLMRAIGPALKHAEAIPRRLGLELVKRLEENPDLAVDIQHVLLNTQRPDVETELAILQSFAKPVPAGTKPKPAPRSTAKTTFKLSRPEGVAKCTAADGRLELQVNRDFTAMDRRRLEEALQAFLDTLSD</sequence>
<gene>
    <name evidence="2" type="ORF">SAMN05421850_1126</name>
</gene>
<dbReference type="STRING" id="490829.SAMN05421850_1126"/>
<dbReference type="OrthoDB" id="7656008at2"/>
<dbReference type="GO" id="GO:0005694">
    <property type="term" value="C:chromosome"/>
    <property type="evidence" value="ECO:0007669"/>
    <property type="project" value="TreeGrafter"/>
</dbReference>
<reference evidence="2 3" key="1">
    <citation type="submission" date="2016-10" db="EMBL/GenBank/DDBJ databases">
        <authorList>
            <person name="de Groot N.N."/>
        </authorList>
    </citation>
    <scope>NUCLEOTIDE SEQUENCE [LARGE SCALE GENOMIC DNA]</scope>
    <source>
        <strain evidence="2 3">DSM 28010</strain>
    </source>
</reference>
<accession>A0A1G8SK28</accession>
<dbReference type="GO" id="GO:0007059">
    <property type="term" value="P:chromosome segregation"/>
    <property type="evidence" value="ECO:0007669"/>
    <property type="project" value="TreeGrafter"/>
</dbReference>
<dbReference type="PANTHER" id="PTHR33375">
    <property type="entry name" value="CHROMOSOME-PARTITIONING PROTEIN PARB-RELATED"/>
    <property type="match status" value="1"/>
</dbReference>
<dbReference type="SMART" id="SM00470">
    <property type="entry name" value="ParB"/>
    <property type="match status" value="1"/>
</dbReference>
<dbReference type="AlphaFoldDB" id="A0A1G8SK28"/>
<evidence type="ECO:0000259" key="1">
    <source>
        <dbReference type="SMART" id="SM00470"/>
    </source>
</evidence>
<proteinExistence type="predicted"/>
<organism evidence="2 3">
    <name type="scientific">Lutimaribacter saemankumensis</name>
    <dbReference type="NCBI Taxonomy" id="490829"/>
    <lineage>
        <taxon>Bacteria</taxon>
        <taxon>Pseudomonadati</taxon>
        <taxon>Pseudomonadota</taxon>
        <taxon>Alphaproteobacteria</taxon>
        <taxon>Rhodobacterales</taxon>
        <taxon>Roseobacteraceae</taxon>
        <taxon>Lutimaribacter</taxon>
    </lineage>
</organism>
<dbReference type="InterPro" id="IPR003115">
    <property type="entry name" value="ParB_N"/>
</dbReference>
<dbReference type="PANTHER" id="PTHR33375:SF1">
    <property type="entry name" value="CHROMOSOME-PARTITIONING PROTEIN PARB-RELATED"/>
    <property type="match status" value="1"/>
</dbReference>
<dbReference type="InterPro" id="IPR050336">
    <property type="entry name" value="Chromosome_partition/occlusion"/>
</dbReference>
<dbReference type="EMBL" id="FNEB01000012">
    <property type="protein sequence ID" value="SDJ28970.1"/>
    <property type="molecule type" value="Genomic_DNA"/>
</dbReference>